<dbReference type="AlphaFoldDB" id="A0A932CNQ9"/>
<protein>
    <recommendedName>
        <fullName evidence="7 19">Methionine synthase</fullName>
        <ecNumber evidence="6 19">2.1.1.13</ecNumber>
    </recommendedName>
    <alternativeName>
        <fullName evidence="20">5-methyltetrahydrofolate--homocysteine methyltransferase</fullName>
    </alternativeName>
</protein>
<feature type="domain" description="Hcy-binding" evidence="25">
    <location>
        <begin position="8"/>
        <end position="310"/>
    </location>
</feature>
<dbReference type="PROSITE" id="PS51337">
    <property type="entry name" value="B12_BINDING_NTER"/>
    <property type="match status" value="1"/>
</dbReference>
<dbReference type="Gene3D" id="3.20.20.330">
    <property type="entry name" value="Homocysteine-binding-like domain"/>
    <property type="match status" value="1"/>
</dbReference>
<dbReference type="EMBL" id="JACPRF010000161">
    <property type="protein sequence ID" value="MBI2876261.1"/>
    <property type="molecule type" value="Genomic_DNA"/>
</dbReference>
<evidence type="ECO:0000256" key="12">
    <source>
        <dbReference type="ARBA" id="ARBA00022691"/>
    </source>
</evidence>
<dbReference type="PANTHER" id="PTHR45833">
    <property type="entry name" value="METHIONINE SYNTHASE"/>
    <property type="match status" value="1"/>
</dbReference>
<evidence type="ECO:0000256" key="19">
    <source>
        <dbReference type="NCBIfam" id="TIGR02082"/>
    </source>
</evidence>
<dbReference type="SUPFAM" id="SSF52242">
    <property type="entry name" value="Cobalamin (vitamin B12)-binding domain"/>
    <property type="match status" value="1"/>
</dbReference>
<dbReference type="InterPro" id="IPR000489">
    <property type="entry name" value="Pterin-binding_dom"/>
</dbReference>
<comment type="caution">
    <text evidence="30">The sequence shown here is derived from an EMBL/GenBank/DDBJ whole genome shotgun (WGS) entry which is preliminary data.</text>
</comment>
<dbReference type="InterPro" id="IPR011005">
    <property type="entry name" value="Dihydropteroate_synth-like_sf"/>
</dbReference>
<reference evidence="30" key="1">
    <citation type="submission" date="2020-07" db="EMBL/GenBank/DDBJ databases">
        <title>Huge and variable diversity of episymbiotic CPR bacteria and DPANN archaea in groundwater ecosystems.</title>
        <authorList>
            <person name="He C.Y."/>
            <person name="Keren R."/>
            <person name="Whittaker M."/>
            <person name="Farag I.F."/>
            <person name="Doudna J."/>
            <person name="Cate J.H.D."/>
            <person name="Banfield J.F."/>
        </authorList>
    </citation>
    <scope>NUCLEOTIDE SEQUENCE</scope>
    <source>
        <strain evidence="30">NC_groundwater_672_Ag_B-0.1um_62_36</strain>
    </source>
</reference>
<dbReference type="FunFam" id="3.20.20.20:FF:000007">
    <property type="entry name" value="Methionine synthase"/>
    <property type="match status" value="1"/>
</dbReference>
<dbReference type="Proteomes" id="UP000769766">
    <property type="component" value="Unassembled WGS sequence"/>
</dbReference>
<evidence type="ECO:0000256" key="3">
    <source>
        <dbReference type="ARBA" id="ARBA00001956"/>
    </source>
</evidence>
<feature type="region of interest" description="Disordered" evidence="24">
    <location>
        <begin position="849"/>
        <end position="882"/>
    </location>
</feature>
<keyword evidence="17 20" id="KW-0170">Cobalt</keyword>
<evidence type="ECO:0000256" key="20">
    <source>
        <dbReference type="PIRNR" id="PIRNR000381"/>
    </source>
</evidence>
<evidence type="ECO:0000256" key="16">
    <source>
        <dbReference type="ARBA" id="ARBA00023167"/>
    </source>
</evidence>
<feature type="binding site" evidence="21 23">
    <location>
        <position position="296"/>
    </location>
    <ligand>
        <name>Zn(2+)</name>
        <dbReference type="ChEBI" id="CHEBI:29105"/>
    </ligand>
</feature>
<evidence type="ECO:0000313" key="30">
    <source>
        <dbReference type="EMBL" id="MBI2876261.1"/>
    </source>
</evidence>
<dbReference type="Gene3D" id="3.20.20.20">
    <property type="entry name" value="Dihydropteroate synthase-like"/>
    <property type="match status" value="1"/>
</dbReference>
<dbReference type="SUPFAM" id="SSF47644">
    <property type="entry name" value="Methionine synthase domain"/>
    <property type="match status" value="1"/>
</dbReference>
<dbReference type="InterPro" id="IPR003726">
    <property type="entry name" value="HCY_dom"/>
</dbReference>
<evidence type="ECO:0000256" key="13">
    <source>
        <dbReference type="ARBA" id="ARBA00022723"/>
    </source>
</evidence>
<feature type="domain" description="B12-binding N-terminal" evidence="29">
    <location>
        <begin position="624"/>
        <end position="717"/>
    </location>
</feature>
<dbReference type="PROSITE" id="PS50970">
    <property type="entry name" value="HCY"/>
    <property type="match status" value="1"/>
</dbReference>
<feature type="domain" description="AdoMet activation" evidence="27">
    <location>
        <begin position="880"/>
        <end position="1166"/>
    </location>
</feature>
<dbReference type="Pfam" id="PF02310">
    <property type="entry name" value="B12-binding"/>
    <property type="match status" value="1"/>
</dbReference>
<organism evidence="30 31">
    <name type="scientific">Tectimicrobiota bacterium</name>
    <dbReference type="NCBI Taxonomy" id="2528274"/>
    <lineage>
        <taxon>Bacteria</taxon>
        <taxon>Pseudomonadati</taxon>
        <taxon>Nitrospinota/Tectimicrobiota group</taxon>
        <taxon>Candidatus Tectimicrobiota</taxon>
    </lineage>
</organism>
<evidence type="ECO:0000256" key="11">
    <source>
        <dbReference type="ARBA" id="ARBA00022679"/>
    </source>
</evidence>
<dbReference type="SMART" id="SM01018">
    <property type="entry name" value="B12-binding_2"/>
    <property type="match status" value="1"/>
</dbReference>
<dbReference type="SUPFAM" id="SSF56507">
    <property type="entry name" value="Methionine synthase activation domain-like"/>
    <property type="match status" value="1"/>
</dbReference>
<dbReference type="InterPro" id="IPR003759">
    <property type="entry name" value="Cbl-bd_cap"/>
</dbReference>
<dbReference type="PROSITE" id="PS50972">
    <property type="entry name" value="PTERIN_BINDING"/>
    <property type="match status" value="1"/>
</dbReference>
<dbReference type="InterPro" id="IPR006158">
    <property type="entry name" value="Cobalamin-bd"/>
</dbReference>
<name>A0A932CNQ9_UNCTE</name>
<dbReference type="FunFam" id="3.20.20.330:FF:000001">
    <property type="entry name" value="Methionine synthase"/>
    <property type="match status" value="1"/>
</dbReference>
<evidence type="ECO:0000256" key="7">
    <source>
        <dbReference type="ARBA" id="ARBA00013998"/>
    </source>
</evidence>
<dbReference type="InterPro" id="IPR036594">
    <property type="entry name" value="Meth_synthase_dom"/>
</dbReference>
<dbReference type="GO" id="GO:0032259">
    <property type="term" value="P:methylation"/>
    <property type="evidence" value="ECO:0007669"/>
    <property type="project" value="UniProtKB-KW"/>
</dbReference>
<comment type="pathway">
    <text evidence="4 20">Amino-acid biosynthesis; L-methionine biosynthesis via de novo pathway; L-methionine from L-homocysteine (MetH route): step 1/1.</text>
</comment>
<dbReference type="PROSITE" id="PS51332">
    <property type="entry name" value="B12_BINDING"/>
    <property type="match status" value="1"/>
</dbReference>
<feature type="binding site" description="axial binding residue" evidence="21">
    <location>
        <position position="730"/>
    </location>
    <ligand>
        <name>methylcob(III)alamin</name>
        <dbReference type="ChEBI" id="CHEBI:28115"/>
    </ligand>
    <ligandPart>
        <name>Co</name>
        <dbReference type="ChEBI" id="CHEBI:27638"/>
    </ligandPart>
</feature>
<evidence type="ECO:0000256" key="1">
    <source>
        <dbReference type="ARBA" id="ARBA00001700"/>
    </source>
</evidence>
<evidence type="ECO:0000256" key="15">
    <source>
        <dbReference type="ARBA" id="ARBA00022833"/>
    </source>
</evidence>
<evidence type="ECO:0000259" key="28">
    <source>
        <dbReference type="PROSITE" id="PS51332"/>
    </source>
</evidence>
<feature type="domain" description="B12-binding" evidence="28">
    <location>
        <begin position="717"/>
        <end position="852"/>
    </location>
</feature>
<dbReference type="InterPro" id="IPR036589">
    <property type="entry name" value="HCY_dom_sf"/>
</dbReference>
<evidence type="ECO:0000259" key="25">
    <source>
        <dbReference type="PROSITE" id="PS50970"/>
    </source>
</evidence>
<dbReference type="GO" id="GO:0008270">
    <property type="term" value="F:zinc ion binding"/>
    <property type="evidence" value="ECO:0007669"/>
    <property type="project" value="UniProtKB-UniRule"/>
</dbReference>
<dbReference type="InterPro" id="IPR004223">
    <property type="entry name" value="VitB12-dep_Met_synth_activ_dom"/>
</dbReference>
<dbReference type="Pfam" id="PF00809">
    <property type="entry name" value="Pterin_bind"/>
    <property type="match status" value="1"/>
</dbReference>
<dbReference type="SUPFAM" id="SSF82282">
    <property type="entry name" value="Homocysteine S-methyltransferase"/>
    <property type="match status" value="1"/>
</dbReference>
<feature type="domain" description="Pterin-binding" evidence="26">
    <location>
        <begin position="340"/>
        <end position="598"/>
    </location>
</feature>
<keyword evidence="11 20" id="KW-0808">Transferase</keyword>
<keyword evidence="12 20" id="KW-0949">S-adenosyl-L-methionine</keyword>
<feature type="binding site" evidence="21 23">
    <location>
        <position position="232"/>
    </location>
    <ligand>
        <name>Zn(2+)</name>
        <dbReference type="ChEBI" id="CHEBI:29105"/>
    </ligand>
</feature>
<evidence type="ECO:0000256" key="5">
    <source>
        <dbReference type="ARBA" id="ARBA00010398"/>
    </source>
</evidence>
<evidence type="ECO:0000256" key="9">
    <source>
        <dbReference type="ARBA" id="ARBA00022605"/>
    </source>
</evidence>
<evidence type="ECO:0000256" key="6">
    <source>
        <dbReference type="ARBA" id="ARBA00012032"/>
    </source>
</evidence>
<feature type="binding site" evidence="22">
    <location>
        <position position="1117"/>
    </location>
    <ligand>
        <name>S-adenosyl-L-methionine</name>
        <dbReference type="ChEBI" id="CHEBI:59789"/>
    </ligand>
</feature>
<dbReference type="GO" id="GO:0008705">
    <property type="term" value="F:methionine synthase activity"/>
    <property type="evidence" value="ECO:0007669"/>
    <property type="project" value="UniProtKB-UniRule"/>
</dbReference>
<dbReference type="GO" id="GO:0031419">
    <property type="term" value="F:cobalamin binding"/>
    <property type="evidence" value="ECO:0007669"/>
    <property type="project" value="UniProtKB-UniRule"/>
</dbReference>
<dbReference type="PIRSF" id="PIRSF000381">
    <property type="entry name" value="MetH"/>
    <property type="match status" value="1"/>
</dbReference>
<keyword evidence="10 20" id="KW-0846">Cobalamin</keyword>
<dbReference type="Pfam" id="PF02574">
    <property type="entry name" value="S-methyl_trans"/>
    <property type="match status" value="1"/>
</dbReference>
<comment type="cofactor">
    <cofactor evidence="3 20 21">
        <name>methylcob(III)alamin</name>
        <dbReference type="ChEBI" id="CHEBI:28115"/>
    </cofactor>
</comment>
<keyword evidence="9 20" id="KW-0028">Amino-acid biosynthesis</keyword>
<gene>
    <name evidence="30" type="primary">metH</name>
    <name evidence="30" type="ORF">HYY20_05210</name>
</gene>
<evidence type="ECO:0000256" key="21">
    <source>
        <dbReference type="PIRSR" id="PIRSR000381-1"/>
    </source>
</evidence>
<comment type="catalytic activity">
    <reaction evidence="1 20">
        <text>(6S)-5-methyl-5,6,7,8-tetrahydrofolate + L-homocysteine = (6S)-5,6,7,8-tetrahydrofolate + L-methionine</text>
        <dbReference type="Rhea" id="RHEA:11172"/>
        <dbReference type="ChEBI" id="CHEBI:18608"/>
        <dbReference type="ChEBI" id="CHEBI:57453"/>
        <dbReference type="ChEBI" id="CHEBI:57844"/>
        <dbReference type="ChEBI" id="CHEBI:58199"/>
        <dbReference type="EC" id="2.1.1.13"/>
    </reaction>
</comment>
<evidence type="ECO:0000256" key="22">
    <source>
        <dbReference type="PIRSR" id="PIRSR000381-2"/>
    </source>
</evidence>
<feature type="binding site" evidence="22">
    <location>
        <begin position="727"/>
        <end position="731"/>
    </location>
    <ligand>
        <name>methylcob(III)alamin</name>
        <dbReference type="ChEBI" id="CHEBI:28115"/>
    </ligand>
</feature>
<sequence length="1166" mass="127479">MNPREEQIEAIEAALTERILVLDGATGTAIQARHLEAQDFGGPQFEGCNEHLVITQPDLVLDLHRGYLEAGADIIETNTFGGTSLVLGEYGLQDRVHQINETAARLAREAAAAFSTPSKPRFVAGSMGPTTKAISVTGGVSFEELVRAFHDQAAGLVAGGVDLLLLETQQDTRNVKAGLIGIGQLFAALGRRIPVMVSGTLERAGTMLAGQSIEAFATSLMHADLLSIGLNCATGPEWMTDPLRSLAELAKTRVSCIPNAGLPDEEGRYLETPERFASTLERFVDQGWINLVGGCCGTTPAHIQALAEMVQGKRPRLVKPHHRTLFSGIDLVEAHDEHRPLIVGERTNEVGSRKFKRLISEERYEEASEIGRAQVKGGAQIIDVNLQNADRDEIYDTDRFYEQLLRKVRVPLMIDTTDPVALERALTYCQGKSIINSVNLEDGIEKFERVVPIARRYGAALIVGCIDEDPQQAQAITRERKLAIARRAVALLTGTYGIRPEDILIDPLVFPCATGDENYLGSAVETMEAVRLIKQEIPFVKTLLGISNVSFGLPEAGRDVLNSVFLYHCTRAGLDLAIVNPERLERYASIPAAERRLAEDLLWNRGADPVGAFVAHFRDQPGESGKDTPALSLDERLARCILEGTKEGLVEALEAKRKEAAPLEIINGPLMGGMAEVGRLFNRNELIIAEVLQSAEAMKAAVSHLEPFLEKNEARRRGRVLLATVKGDVHDIGKNLVEIVLSNNGYEVINLGIKVAPEVLIQAVREHRPDVIGLSGLLVKSAQQMVITARDLKDVGITIPLVVGGAALSDRFTRSKIAPAYGGTVVYARDAMNGLEILNRLMDSGTRESIEAGLSPSGWDETIPDPSPLLGGPQGRKGSVGDVSRPAWVTCARAVKPGKGSLDREIPPVPDLERHRIEIPDLDEVWRYLNPQRLYGRHLGFRGRFADRLAQGDRRARELAARIEAIQEECRRGAMRVAAIWQFFAVEPEGHRIHVFADPNASRPSATFEFPRPLTPDGTSLADLVRPPERNAEGSVLRRDHLALFVTTAGQGIRALAEEAKERGEYLRSHGLQALALETAEAAAEWLHAHLRTLWGLSDPPDLSRPALSPARDRSPRYSFGYAACPDLESQAILFRLLRPEEIGVTLTDGFMMDPEASVSAMVFHV</sequence>
<dbReference type="NCBIfam" id="TIGR02082">
    <property type="entry name" value="metH"/>
    <property type="match status" value="1"/>
</dbReference>
<feature type="binding site" evidence="22">
    <location>
        <position position="831"/>
    </location>
    <ligand>
        <name>methylcob(III)alamin</name>
        <dbReference type="ChEBI" id="CHEBI:28115"/>
    </ligand>
</feature>
<evidence type="ECO:0000259" key="26">
    <source>
        <dbReference type="PROSITE" id="PS50972"/>
    </source>
</evidence>
<evidence type="ECO:0000256" key="17">
    <source>
        <dbReference type="ARBA" id="ARBA00023285"/>
    </source>
</evidence>
<dbReference type="InterPro" id="IPR050554">
    <property type="entry name" value="Met_Synthase/Corrinoid"/>
</dbReference>
<accession>A0A932CNQ9</accession>
<evidence type="ECO:0000256" key="14">
    <source>
        <dbReference type="ARBA" id="ARBA00022737"/>
    </source>
</evidence>
<evidence type="ECO:0000259" key="27">
    <source>
        <dbReference type="PROSITE" id="PS50974"/>
    </source>
</evidence>
<feature type="binding site" evidence="22">
    <location>
        <position position="775"/>
    </location>
    <ligand>
        <name>methylcob(III)alamin</name>
        <dbReference type="ChEBI" id="CHEBI:28115"/>
    </ligand>
</feature>
<keyword evidence="16 20" id="KW-0486">Methionine biosynthesis</keyword>
<dbReference type="PANTHER" id="PTHR45833:SF1">
    <property type="entry name" value="METHIONINE SYNTHASE"/>
    <property type="match status" value="1"/>
</dbReference>
<dbReference type="GO" id="GO:0050667">
    <property type="term" value="P:homocysteine metabolic process"/>
    <property type="evidence" value="ECO:0007669"/>
    <property type="project" value="TreeGrafter"/>
</dbReference>
<keyword evidence="13 20" id="KW-0479">Metal-binding</keyword>
<dbReference type="InterPro" id="IPR037010">
    <property type="entry name" value="VitB12-dep_Met_synth_activ_sf"/>
</dbReference>
<keyword evidence="15 20" id="KW-0862">Zinc</keyword>
<dbReference type="Gene3D" id="3.40.50.280">
    <property type="entry name" value="Cobalamin-binding domain"/>
    <property type="match status" value="1"/>
</dbReference>
<dbReference type="EC" id="2.1.1.13" evidence="6 19"/>
<evidence type="ECO:0000256" key="2">
    <source>
        <dbReference type="ARBA" id="ARBA00001947"/>
    </source>
</evidence>
<dbReference type="GO" id="GO:0005829">
    <property type="term" value="C:cytosol"/>
    <property type="evidence" value="ECO:0007669"/>
    <property type="project" value="TreeGrafter"/>
</dbReference>
<evidence type="ECO:0000256" key="24">
    <source>
        <dbReference type="SAM" id="MobiDB-lite"/>
    </source>
</evidence>
<evidence type="ECO:0000259" key="29">
    <source>
        <dbReference type="PROSITE" id="PS51337"/>
    </source>
</evidence>
<keyword evidence="14" id="KW-0677">Repeat</keyword>
<proteinExistence type="inferred from homology"/>
<evidence type="ECO:0000256" key="8">
    <source>
        <dbReference type="ARBA" id="ARBA00022603"/>
    </source>
</evidence>
<dbReference type="InterPro" id="IPR036724">
    <property type="entry name" value="Cobalamin-bd_sf"/>
</dbReference>
<comment type="similarity">
    <text evidence="5">Belongs to the vitamin-B12 dependent methionine synthase family.</text>
</comment>
<dbReference type="Gene3D" id="1.10.1240.10">
    <property type="entry name" value="Methionine synthase domain"/>
    <property type="match status" value="1"/>
</dbReference>
<evidence type="ECO:0000256" key="18">
    <source>
        <dbReference type="ARBA" id="ARBA00025552"/>
    </source>
</evidence>
<dbReference type="Pfam" id="PF02607">
    <property type="entry name" value="B12-binding_2"/>
    <property type="match status" value="1"/>
</dbReference>
<comment type="cofactor">
    <cofactor evidence="2 20 23">
        <name>Zn(2+)</name>
        <dbReference type="ChEBI" id="CHEBI:29105"/>
    </cofactor>
</comment>
<dbReference type="Gene3D" id="3.10.196.10">
    <property type="entry name" value="Vitamin B12-dependent methionine synthase, activation domain"/>
    <property type="match status" value="1"/>
</dbReference>
<comment type="domain">
    <text evidence="20">Modular enzyme with four functionally distinct domains. The isolated Hcy-binding domain catalyzes methyl transfer from free methylcobalamin to homocysteine. The Hcy-binding domain in association with the pterin-binding domain catalyzes the methylation of cob(I)alamin by methyltetrahydrofolate and the methylation of homocysteine. The B12-binding domain binds the cofactor. The AdoMet activation domain binds S-adenosyl-L-methionine. Under aerobic conditions cob(I)alamin can be converted to inactive cob(II)alamin. Reductive methylation by S-adenosyl-L-methionine and flavodoxin regenerates methylcobalamin.</text>
</comment>
<dbReference type="InterPro" id="IPR011822">
    <property type="entry name" value="MetH"/>
</dbReference>
<dbReference type="PROSITE" id="PS50974">
    <property type="entry name" value="ADOMET_ACTIVATION"/>
    <property type="match status" value="1"/>
</dbReference>
<evidence type="ECO:0000256" key="23">
    <source>
        <dbReference type="PROSITE-ProRule" id="PRU00333"/>
    </source>
</evidence>
<keyword evidence="8 20" id="KW-0489">Methyltransferase</keyword>
<dbReference type="SUPFAM" id="SSF51717">
    <property type="entry name" value="Dihydropteroate synthetase-like"/>
    <property type="match status" value="1"/>
</dbReference>
<dbReference type="GO" id="GO:0046653">
    <property type="term" value="P:tetrahydrofolate metabolic process"/>
    <property type="evidence" value="ECO:0007669"/>
    <property type="project" value="TreeGrafter"/>
</dbReference>
<evidence type="ECO:0000256" key="10">
    <source>
        <dbReference type="ARBA" id="ARBA00022628"/>
    </source>
</evidence>
<evidence type="ECO:0000256" key="4">
    <source>
        <dbReference type="ARBA" id="ARBA00005178"/>
    </source>
</evidence>
<dbReference type="Pfam" id="PF02965">
    <property type="entry name" value="Met_synt_B12"/>
    <property type="match status" value="1"/>
</dbReference>
<evidence type="ECO:0000313" key="31">
    <source>
        <dbReference type="Proteomes" id="UP000769766"/>
    </source>
</evidence>
<feature type="binding site" evidence="21 23">
    <location>
        <position position="295"/>
    </location>
    <ligand>
        <name>Zn(2+)</name>
        <dbReference type="ChEBI" id="CHEBI:29105"/>
    </ligand>
</feature>
<comment type="function">
    <text evidence="18 20">Catalyzes the transfer of a methyl group from methyl-cobalamin to homocysteine, yielding enzyme-bound cob(I)alamin and methionine. Subsequently, remethylates the cofactor using methyltetrahydrofolate.</text>
</comment>